<name>A0AA38PT77_9AGAR</name>
<organism evidence="2 3">
    <name type="scientific">Lentinula detonsa</name>
    <dbReference type="NCBI Taxonomy" id="2804962"/>
    <lineage>
        <taxon>Eukaryota</taxon>
        <taxon>Fungi</taxon>
        <taxon>Dikarya</taxon>
        <taxon>Basidiomycota</taxon>
        <taxon>Agaricomycotina</taxon>
        <taxon>Agaricomycetes</taxon>
        <taxon>Agaricomycetidae</taxon>
        <taxon>Agaricales</taxon>
        <taxon>Marasmiineae</taxon>
        <taxon>Omphalotaceae</taxon>
        <taxon>Lentinula</taxon>
    </lineage>
</organism>
<reference evidence="2" key="1">
    <citation type="submission" date="2022-08" db="EMBL/GenBank/DDBJ databases">
        <authorList>
            <consortium name="DOE Joint Genome Institute"/>
            <person name="Min B."/>
            <person name="Riley R."/>
            <person name="Sierra-Patev S."/>
            <person name="Naranjo-Ortiz M."/>
            <person name="Looney B."/>
            <person name="Konkel Z."/>
            <person name="Slot J.C."/>
            <person name="Sakamoto Y."/>
            <person name="Steenwyk J.L."/>
            <person name="Rokas A."/>
            <person name="Carro J."/>
            <person name="Camarero S."/>
            <person name="Ferreira P."/>
            <person name="Molpeceres G."/>
            <person name="Ruiz-Duenas F.J."/>
            <person name="Serrano A."/>
            <person name="Henrissat B."/>
            <person name="Drula E."/>
            <person name="Hughes K.W."/>
            <person name="Mata J.L."/>
            <person name="Ishikawa N.K."/>
            <person name="Vargas-Isla R."/>
            <person name="Ushijima S."/>
            <person name="Smith C.A."/>
            <person name="Ahrendt S."/>
            <person name="Andreopoulos W."/>
            <person name="He G."/>
            <person name="Labutti K."/>
            <person name="Lipzen A."/>
            <person name="Ng V."/>
            <person name="Sandor L."/>
            <person name="Barry K."/>
            <person name="Martinez A.T."/>
            <person name="Xiao Y."/>
            <person name="Gibbons J.G."/>
            <person name="Terashima K."/>
            <person name="Hibbett D.S."/>
            <person name="Grigoriev I.V."/>
        </authorList>
    </citation>
    <scope>NUCLEOTIDE SEQUENCE</scope>
    <source>
        <strain evidence="2">TFB7829</strain>
    </source>
</reference>
<accession>A0AA38PT77</accession>
<gene>
    <name evidence="2" type="ORF">F5890DRAFT_1536535</name>
</gene>
<keyword evidence="1" id="KW-0732">Signal</keyword>
<dbReference type="EMBL" id="MU802122">
    <property type="protein sequence ID" value="KAJ3981302.1"/>
    <property type="molecule type" value="Genomic_DNA"/>
</dbReference>
<feature type="chain" id="PRO_5041207953" evidence="1">
    <location>
        <begin position="31"/>
        <end position="226"/>
    </location>
</feature>
<dbReference type="AlphaFoldDB" id="A0AA38PT77"/>
<comment type="caution">
    <text evidence="2">The sequence shown here is derived from an EMBL/GenBank/DDBJ whole genome shotgun (WGS) entry which is preliminary data.</text>
</comment>
<feature type="signal peptide" evidence="1">
    <location>
        <begin position="1"/>
        <end position="30"/>
    </location>
</feature>
<dbReference type="Proteomes" id="UP001163850">
    <property type="component" value="Unassembled WGS sequence"/>
</dbReference>
<evidence type="ECO:0000256" key="1">
    <source>
        <dbReference type="SAM" id="SignalP"/>
    </source>
</evidence>
<evidence type="ECO:0000313" key="2">
    <source>
        <dbReference type="EMBL" id="KAJ3981302.1"/>
    </source>
</evidence>
<evidence type="ECO:0000313" key="3">
    <source>
        <dbReference type="Proteomes" id="UP001163850"/>
    </source>
</evidence>
<protein>
    <submittedName>
        <fullName evidence="2">Uncharacterized protein</fullName>
    </submittedName>
</protein>
<sequence length="226" mass="25566">MHRMLFRVTFLQFSVVLSFLFLLETLVSNASPTSHLLKIDQNSLSKPDSHPASSPTSQCPSSSFIARYFEEHFSIGNNTLFYSSPITTQIALDFAKVTLSPKLSPELPKFVVIRDDFPVLNTWRLMCGGTQSSKLVPRLSKAMALASKHKAYVLVGKNSPPRHTSIWWLDELPTLQRNAEVDEILEVEWEVEMKLELGDVEKAVRRARNIWTAKNSHLLPESKADV</sequence>
<proteinExistence type="predicted"/>